<dbReference type="KEGG" id="cfus:CYFUS_006575"/>
<dbReference type="Gene3D" id="1.20.1250.20">
    <property type="entry name" value="MFS general substrate transporter like domains"/>
    <property type="match status" value="1"/>
</dbReference>
<feature type="transmembrane region" description="Helical" evidence="10">
    <location>
        <begin position="214"/>
        <end position="235"/>
    </location>
</feature>
<evidence type="ECO:0000259" key="11">
    <source>
        <dbReference type="PROSITE" id="PS50850"/>
    </source>
</evidence>
<dbReference type="InterPro" id="IPR020846">
    <property type="entry name" value="MFS_dom"/>
</dbReference>
<dbReference type="PANTHER" id="PTHR23513">
    <property type="entry name" value="INTEGRAL MEMBRANE EFFLUX PROTEIN-RELATED"/>
    <property type="match status" value="1"/>
</dbReference>
<evidence type="ECO:0000256" key="3">
    <source>
        <dbReference type="ARBA" id="ARBA00022475"/>
    </source>
</evidence>
<evidence type="ECO:0000313" key="12">
    <source>
        <dbReference type="EMBL" id="ATB41113.1"/>
    </source>
</evidence>
<feature type="transmembrane region" description="Helical" evidence="10">
    <location>
        <begin position="247"/>
        <end position="268"/>
    </location>
</feature>
<feature type="transmembrane region" description="Helical" evidence="10">
    <location>
        <begin position="34"/>
        <end position="55"/>
    </location>
</feature>
<dbReference type="InterPro" id="IPR036259">
    <property type="entry name" value="MFS_trans_sf"/>
</dbReference>
<organism evidence="12 13">
    <name type="scientific">Cystobacter fuscus</name>
    <dbReference type="NCBI Taxonomy" id="43"/>
    <lineage>
        <taxon>Bacteria</taxon>
        <taxon>Pseudomonadati</taxon>
        <taxon>Myxococcota</taxon>
        <taxon>Myxococcia</taxon>
        <taxon>Myxococcales</taxon>
        <taxon>Cystobacterineae</taxon>
        <taxon>Archangiaceae</taxon>
        <taxon>Cystobacter</taxon>
    </lineage>
</organism>
<sequence length="447" mass="47239">MFLVALTGQVISATGARLTNFVLSLHVYQRTGSVTQFALTSLATVLPTVLLSPFAGVFVDRGDRKRALLLSEAGSGVCTLLLLAVLHLGELELWHINCAVAAISVFNVFQMPAFASATTLLVPREQLGRASGLYQMGEALGELLSPVLAGLLVVSLELSGILWIDVGTYSVALLLLLFVRIPRTAPGPQEQETRRSLLGEASYGLRYIRQRPGLLGLLVMLWVGNFSLGIVWTLLTPMLLSFTTEAVLGTVLSFSGLGMVAGSVLMSVWGGPARLVHGVLGFLLLQGVVLFSGGLQPSVPLVATAAFVFSFCIPLSSGCNMALWQRKVEPSVQGRVFAVRRMVVAASSPVAYVIAGPLADHVFEPLLAPGGPLAMSLGRVIGTGTGRGIGLMFMVLGLGTVLATVIGSLHPRLRHAETELADAVPEDLYSQLSSSEHPPRAEPQSPA</sequence>
<name>A0A250JBY5_9BACT</name>
<keyword evidence="2" id="KW-0813">Transport</keyword>
<dbReference type="RefSeq" id="WP_198316227.1">
    <property type="nucleotide sequence ID" value="NZ_CP022098.1"/>
</dbReference>
<dbReference type="AlphaFoldDB" id="A0A250JBY5"/>
<keyword evidence="3" id="KW-1003">Cell membrane</keyword>
<keyword evidence="4 10" id="KW-0812">Transmembrane</keyword>
<keyword evidence="5 10" id="KW-1133">Transmembrane helix</keyword>
<evidence type="ECO:0000256" key="1">
    <source>
        <dbReference type="ARBA" id="ARBA00004651"/>
    </source>
</evidence>
<comment type="subcellular location">
    <subcellularLocation>
        <location evidence="1">Cell membrane</location>
        <topology evidence="1">Multi-pass membrane protein</topology>
    </subcellularLocation>
</comment>
<feature type="transmembrane region" description="Helical" evidence="10">
    <location>
        <begin position="160"/>
        <end position="179"/>
    </location>
</feature>
<feature type="domain" description="Major facilitator superfamily (MFS) profile" evidence="11">
    <location>
        <begin position="1"/>
        <end position="185"/>
    </location>
</feature>
<dbReference type="PROSITE" id="PS50850">
    <property type="entry name" value="MFS"/>
    <property type="match status" value="1"/>
</dbReference>
<dbReference type="SUPFAM" id="SSF103473">
    <property type="entry name" value="MFS general substrate transporter"/>
    <property type="match status" value="1"/>
</dbReference>
<dbReference type="GO" id="GO:0022857">
    <property type="term" value="F:transmembrane transporter activity"/>
    <property type="evidence" value="ECO:0007669"/>
    <property type="project" value="InterPro"/>
</dbReference>
<evidence type="ECO:0000256" key="8">
    <source>
        <dbReference type="ARBA" id="ARBA00040914"/>
    </source>
</evidence>
<proteinExistence type="inferred from homology"/>
<keyword evidence="6 10" id="KW-0472">Membrane</keyword>
<evidence type="ECO:0000256" key="2">
    <source>
        <dbReference type="ARBA" id="ARBA00022448"/>
    </source>
</evidence>
<comment type="similarity">
    <text evidence="7">Belongs to the major facilitator superfamily. Drug:H(+) antiporter-3 (DHA3) (TC 2.A.1.21) family.</text>
</comment>
<dbReference type="Pfam" id="PF07690">
    <property type="entry name" value="MFS_1"/>
    <property type="match status" value="1"/>
</dbReference>
<dbReference type="Proteomes" id="UP000217257">
    <property type="component" value="Chromosome"/>
</dbReference>
<feature type="transmembrane region" description="Helical" evidence="10">
    <location>
        <begin position="301"/>
        <end position="324"/>
    </location>
</feature>
<feature type="region of interest" description="Disordered" evidence="9">
    <location>
        <begin position="427"/>
        <end position="447"/>
    </location>
</feature>
<evidence type="ECO:0000256" key="5">
    <source>
        <dbReference type="ARBA" id="ARBA00022989"/>
    </source>
</evidence>
<protein>
    <recommendedName>
        <fullName evidence="8">Multidrug efflux pump Tap</fullName>
    </recommendedName>
</protein>
<dbReference type="CDD" id="cd06173">
    <property type="entry name" value="MFS_MefA_like"/>
    <property type="match status" value="1"/>
</dbReference>
<accession>A0A250JBY5</accession>
<evidence type="ECO:0000256" key="7">
    <source>
        <dbReference type="ARBA" id="ARBA00038075"/>
    </source>
</evidence>
<evidence type="ECO:0000256" key="10">
    <source>
        <dbReference type="SAM" id="Phobius"/>
    </source>
</evidence>
<dbReference type="PANTHER" id="PTHR23513:SF9">
    <property type="entry name" value="ENTEROBACTIN EXPORTER ENTS"/>
    <property type="match status" value="1"/>
</dbReference>
<dbReference type="InterPro" id="IPR011701">
    <property type="entry name" value="MFS"/>
</dbReference>
<evidence type="ECO:0000256" key="9">
    <source>
        <dbReference type="SAM" id="MobiDB-lite"/>
    </source>
</evidence>
<evidence type="ECO:0000256" key="6">
    <source>
        <dbReference type="ARBA" id="ARBA00023136"/>
    </source>
</evidence>
<gene>
    <name evidence="12" type="ORF">CYFUS_006575</name>
</gene>
<dbReference type="GO" id="GO:0005886">
    <property type="term" value="C:plasma membrane"/>
    <property type="evidence" value="ECO:0007669"/>
    <property type="project" value="UniProtKB-SubCell"/>
</dbReference>
<feature type="transmembrane region" description="Helical" evidence="10">
    <location>
        <begin position="389"/>
        <end position="409"/>
    </location>
</feature>
<evidence type="ECO:0000256" key="4">
    <source>
        <dbReference type="ARBA" id="ARBA00022692"/>
    </source>
</evidence>
<evidence type="ECO:0000313" key="13">
    <source>
        <dbReference type="Proteomes" id="UP000217257"/>
    </source>
</evidence>
<feature type="transmembrane region" description="Helical" evidence="10">
    <location>
        <begin position="275"/>
        <end position="295"/>
    </location>
</feature>
<feature type="transmembrane region" description="Helical" evidence="10">
    <location>
        <begin position="67"/>
        <end position="88"/>
    </location>
</feature>
<dbReference type="EMBL" id="CP022098">
    <property type="protein sequence ID" value="ATB41113.1"/>
    <property type="molecule type" value="Genomic_DNA"/>
</dbReference>
<reference evidence="12 13" key="1">
    <citation type="submission" date="2017-06" db="EMBL/GenBank/DDBJ databases">
        <title>Sequencing and comparative analysis of myxobacterial genomes.</title>
        <authorList>
            <person name="Rupp O."/>
            <person name="Goesmann A."/>
            <person name="Sogaard-Andersen L."/>
        </authorList>
    </citation>
    <scope>NUCLEOTIDE SEQUENCE [LARGE SCALE GENOMIC DNA]</scope>
    <source>
        <strain evidence="12 13">DSM 52655</strain>
    </source>
</reference>
<feature type="transmembrane region" description="Helical" evidence="10">
    <location>
        <begin position="336"/>
        <end position="355"/>
    </location>
</feature>